<evidence type="ECO:0000313" key="3">
    <source>
        <dbReference type="Proteomes" id="UP000054279"/>
    </source>
</evidence>
<feature type="compositionally biased region" description="Low complexity" evidence="1">
    <location>
        <begin position="91"/>
        <end position="104"/>
    </location>
</feature>
<protein>
    <submittedName>
        <fullName evidence="2">Uncharacterized protein</fullName>
    </submittedName>
</protein>
<name>A0A0C9U9P6_SPHS4</name>
<accession>A0A0C9U9P6</accession>
<organism evidence="2 3">
    <name type="scientific">Sphaerobolus stellatus (strain SS14)</name>
    <dbReference type="NCBI Taxonomy" id="990650"/>
    <lineage>
        <taxon>Eukaryota</taxon>
        <taxon>Fungi</taxon>
        <taxon>Dikarya</taxon>
        <taxon>Basidiomycota</taxon>
        <taxon>Agaricomycotina</taxon>
        <taxon>Agaricomycetes</taxon>
        <taxon>Phallomycetidae</taxon>
        <taxon>Geastrales</taxon>
        <taxon>Sphaerobolaceae</taxon>
        <taxon>Sphaerobolus</taxon>
    </lineage>
</organism>
<feature type="region of interest" description="Disordered" evidence="1">
    <location>
        <begin position="17"/>
        <end position="177"/>
    </location>
</feature>
<keyword evidence="3" id="KW-1185">Reference proteome</keyword>
<feature type="compositionally biased region" description="Low complexity" evidence="1">
    <location>
        <begin position="32"/>
        <end position="41"/>
    </location>
</feature>
<dbReference type="Proteomes" id="UP000054279">
    <property type="component" value="Unassembled WGS sequence"/>
</dbReference>
<dbReference type="AlphaFoldDB" id="A0A0C9U9P6"/>
<feature type="compositionally biased region" description="Low complexity" evidence="1">
    <location>
        <begin position="49"/>
        <end position="61"/>
    </location>
</feature>
<sequence length="286" mass="30261">MSTHCIIPVPDLSELSTSVASTPETMMVDVTSSPAQSRSSSPITEEAEASQASSGVQASGSPVMPSATPITQDANHSGPNSSSPPTQNDNASSSSIPIPQAAYAPPSPYVPLSTSPPLPSSASDPGPSTPSSLQINHVSTRPSLPNAEPSAEARSRSRASSWMPPESAAEREREREQEFEEHALPLFQQMGDLLQQAFVVQARRGNMSARLPRPVRVVPTFAMQNIARGLNTTGSVRQVDPDPINIAGICVDPTNGWVYVASSTGIVEWRVREREEGKGGSVGAWR</sequence>
<dbReference type="EMBL" id="KN838470">
    <property type="protein sequence ID" value="KIJ22281.1"/>
    <property type="molecule type" value="Genomic_DNA"/>
</dbReference>
<dbReference type="OrthoDB" id="64353at2759"/>
<proteinExistence type="predicted"/>
<feature type="compositionally biased region" description="Polar residues" evidence="1">
    <location>
        <begin position="68"/>
        <end position="90"/>
    </location>
</feature>
<feature type="compositionally biased region" description="Polar residues" evidence="1">
    <location>
        <begin position="129"/>
        <end position="143"/>
    </location>
</feature>
<dbReference type="HOGENOM" id="CLU_973759_0_0_1"/>
<gene>
    <name evidence="2" type="ORF">M422DRAFT_277359</name>
</gene>
<evidence type="ECO:0000313" key="2">
    <source>
        <dbReference type="EMBL" id="KIJ22281.1"/>
    </source>
</evidence>
<reference evidence="2 3" key="1">
    <citation type="submission" date="2014-06" db="EMBL/GenBank/DDBJ databases">
        <title>Evolutionary Origins and Diversification of the Mycorrhizal Mutualists.</title>
        <authorList>
            <consortium name="DOE Joint Genome Institute"/>
            <consortium name="Mycorrhizal Genomics Consortium"/>
            <person name="Kohler A."/>
            <person name="Kuo A."/>
            <person name="Nagy L.G."/>
            <person name="Floudas D."/>
            <person name="Copeland A."/>
            <person name="Barry K.W."/>
            <person name="Cichocki N."/>
            <person name="Veneault-Fourrey C."/>
            <person name="LaButti K."/>
            <person name="Lindquist E.A."/>
            <person name="Lipzen A."/>
            <person name="Lundell T."/>
            <person name="Morin E."/>
            <person name="Murat C."/>
            <person name="Riley R."/>
            <person name="Ohm R."/>
            <person name="Sun H."/>
            <person name="Tunlid A."/>
            <person name="Henrissat B."/>
            <person name="Grigoriev I.V."/>
            <person name="Hibbett D.S."/>
            <person name="Martin F."/>
        </authorList>
    </citation>
    <scope>NUCLEOTIDE SEQUENCE [LARGE SCALE GENOMIC DNA]</scope>
    <source>
        <strain evidence="2 3">SS14</strain>
    </source>
</reference>
<feature type="compositionally biased region" description="Basic and acidic residues" evidence="1">
    <location>
        <begin position="168"/>
        <end position="177"/>
    </location>
</feature>
<feature type="compositionally biased region" description="Pro residues" evidence="1">
    <location>
        <begin position="105"/>
        <end position="119"/>
    </location>
</feature>
<evidence type="ECO:0000256" key="1">
    <source>
        <dbReference type="SAM" id="MobiDB-lite"/>
    </source>
</evidence>